<name>A0A370SWQ0_PSEJE</name>
<reference evidence="2 3" key="1">
    <citation type="submission" date="2018-07" db="EMBL/GenBank/DDBJ databases">
        <title>Genome sequencing of rice bacterial endophytes.</title>
        <authorList>
            <person name="Venturi V."/>
        </authorList>
    </citation>
    <scope>NUCLEOTIDE SEQUENCE [LARGE SCALE GENOMIC DNA]</scope>
    <source>
        <strain evidence="2 3">E2333</strain>
    </source>
</reference>
<feature type="region of interest" description="Disordered" evidence="1">
    <location>
        <begin position="114"/>
        <end position="149"/>
    </location>
</feature>
<evidence type="ECO:0000313" key="3">
    <source>
        <dbReference type="Proteomes" id="UP000255365"/>
    </source>
</evidence>
<dbReference type="EMBL" id="QRAV01000002">
    <property type="protein sequence ID" value="RDL24163.1"/>
    <property type="molecule type" value="Genomic_DNA"/>
</dbReference>
<dbReference type="AlphaFoldDB" id="A0A370SWQ0"/>
<dbReference type="RefSeq" id="WP_115146273.1">
    <property type="nucleotide sequence ID" value="NZ_QRAV01000002.1"/>
</dbReference>
<feature type="compositionally biased region" description="Basic and acidic residues" evidence="1">
    <location>
        <begin position="1"/>
        <end position="21"/>
    </location>
</feature>
<dbReference type="Proteomes" id="UP000255365">
    <property type="component" value="Unassembled WGS sequence"/>
</dbReference>
<accession>A0A370SWQ0</accession>
<gene>
    <name evidence="2" type="ORF">DEU51_102421</name>
</gene>
<comment type="caution">
    <text evidence="2">The sequence shown here is derived from an EMBL/GenBank/DDBJ whole genome shotgun (WGS) entry which is preliminary data.</text>
</comment>
<protein>
    <submittedName>
        <fullName evidence="2">Phage terminase small subunit</fullName>
    </submittedName>
</protein>
<feature type="compositionally biased region" description="Basic and acidic residues" evidence="1">
    <location>
        <begin position="114"/>
        <end position="123"/>
    </location>
</feature>
<feature type="region of interest" description="Disordered" evidence="1">
    <location>
        <begin position="1"/>
        <end position="42"/>
    </location>
</feature>
<dbReference type="InterPro" id="IPR038713">
    <property type="entry name" value="Terminase_Gp1_N_sf"/>
</dbReference>
<organism evidence="2 3">
    <name type="scientific">Pseudomonas jessenii</name>
    <dbReference type="NCBI Taxonomy" id="77298"/>
    <lineage>
        <taxon>Bacteria</taxon>
        <taxon>Pseudomonadati</taxon>
        <taxon>Pseudomonadota</taxon>
        <taxon>Gammaproteobacteria</taxon>
        <taxon>Pseudomonadales</taxon>
        <taxon>Pseudomonadaceae</taxon>
        <taxon>Pseudomonas</taxon>
    </lineage>
</organism>
<dbReference type="Gene3D" id="1.10.10.1400">
    <property type="entry name" value="Terminase, small subunit, N-terminal DNA-binding domain, HTH motif"/>
    <property type="match status" value="1"/>
</dbReference>
<sequence>MALTEQKRRYAEARLSGEGKKQAAISAGCPEKTASQAASRLEKDPEVQAAMGRAVAVNSAKKSDQPAADPDPYIPAAADDPIDFLKGVMKDLVADPKLRIDAAKALLPYTHGKIAEQGKKDQKANAAKKASAGRFGQGAPPRLAVDNTR</sequence>
<proteinExistence type="predicted"/>
<evidence type="ECO:0000313" key="2">
    <source>
        <dbReference type="EMBL" id="RDL24163.1"/>
    </source>
</evidence>
<evidence type="ECO:0000256" key="1">
    <source>
        <dbReference type="SAM" id="MobiDB-lite"/>
    </source>
</evidence>